<dbReference type="Gene3D" id="1.10.260.40">
    <property type="entry name" value="lambda repressor-like DNA-binding domains"/>
    <property type="match status" value="1"/>
</dbReference>
<dbReference type="SMART" id="SM00530">
    <property type="entry name" value="HTH_XRE"/>
    <property type="match status" value="1"/>
</dbReference>
<feature type="domain" description="HTH cro/C1-type" evidence="2">
    <location>
        <begin position="9"/>
        <end position="66"/>
    </location>
</feature>
<feature type="region of interest" description="Disordered" evidence="1">
    <location>
        <begin position="65"/>
        <end position="90"/>
    </location>
</feature>
<sequence length="90" mass="9739">MARLATMTLREFRQLHGLSLAEMAERLGVHSARTVQRYEAGERIPEPDVMRRIVMATGGAVTPNAFYQTPTPAAAPQPQHAAANDPAEAA</sequence>
<name>A0A8J2ZG11_9PROT</name>
<dbReference type="PROSITE" id="PS50943">
    <property type="entry name" value="HTH_CROC1"/>
    <property type="match status" value="1"/>
</dbReference>
<reference evidence="3 4" key="1">
    <citation type="journal article" date="2014" name="Int. J. Syst. Evol. Microbiol.">
        <title>Complete genome sequence of Corynebacterium casei LMG S-19264T (=DSM 44701T), isolated from a smear-ripened cheese.</title>
        <authorList>
            <consortium name="US DOE Joint Genome Institute (JGI-PGF)"/>
            <person name="Walter F."/>
            <person name="Albersmeier A."/>
            <person name="Kalinowski J."/>
            <person name="Ruckert C."/>
        </authorList>
    </citation>
    <scope>NUCLEOTIDE SEQUENCE [LARGE SCALE GENOMIC DNA]</scope>
    <source>
        <strain evidence="3 4">CGMCC 1.16330</strain>
    </source>
</reference>
<evidence type="ECO:0000256" key="1">
    <source>
        <dbReference type="SAM" id="MobiDB-lite"/>
    </source>
</evidence>
<dbReference type="InterPro" id="IPR001387">
    <property type="entry name" value="Cro/C1-type_HTH"/>
</dbReference>
<proteinExistence type="predicted"/>
<protein>
    <recommendedName>
        <fullName evidence="2">HTH cro/C1-type domain-containing protein</fullName>
    </recommendedName>
</protein>
<gene>
    <name evidence="3" type="ORF">GCM10010964_43380</name>
</gene>
<dbReference type="Pfam" id="PF01381">
    <property type="entry name" value="HTH_3"/>
    <property type="match status" value="1"/>
</dbReference>
<evidence type="ECO:0000313" key="4">
    <source>
        <dbReference type="Proteomes" id="UP000597507"/>
    </source>
</evidence>
<dbReference type="InterPro" id="IPR010982">
    <property type="entry name" value="Lambda_DNA-bd_dom_sf"/>
</dbReference>
<evidence type="ECO:0000313" key="3">
    <source>
        <dbReference type="EMBL" id="GGG51491.1"/>
    </source>
</evidence>
<evidence type="ECO:0000259" key="2">
    <source>
        <dbReference type="PROSITE" id="PS50943"/>
    </source>
</evidence>
<accession>A0A8J2ZG11</accession>
<dbReference type="Proteomes" id="UP000597507">
    <property type="component" value="Unassembled WGS sequence"/>
</dbReference>
<dbReference type="CDD" id="cd00093">
    <property type="entry name" value="HTH_XRE"/>
    <property type="match status" value="1"/>
</dbReference>
<dbReference type="GO" id="GO:0003677">
    <property type="term" value="F:DNA binding"/>
    <property type="evidence" value="ECO:0007669"/>
    <property type="project" value="InterPro"/>
</dbReference>
<organism evidence="3 4">
    <name type="scientific">Caldovatus sediminis</name>
    <dbReference type="NCBI Taxonomy" id="2041189"/>
    <lineage>
        <taxon>Bacteria</taxon>
        <taxon>Pseudomonadati</taxon>
        <taxon>Pseudomonadota</taxon>
        <taxon>Alphaproteobacteria</taxon>
        <taxon>Acetobacterales</taxon>
        <taxon>Roseomonadaceae</taxon>
        <taxon>Caldovatus</taxon>
    </lineage>
</organism>
<keyword evidence="4" id="KW-1185">Reference proteome</keyword>
<comment type="caution">
    <text evidence="3">The sequence shown here is derived from an EMBL/GenBank/DDBJ whole genome shotgun (WGS) entry which is preliminary data.</text>
</comment>
<feature type="compositionally biased region" description="Low complexity" evidence="1">
    <location>
        <begin position="68"/>
        <end position="90"/>
    </location>
</feature>
<dbReference type="SUPFAM" id="SSF47413">
    <property type="entry name" value="lambda repressor-like DNA-binding domains"/>
    <property type="match status" value="1"/>
</dbReference>
<dbReference type="AlphaFoldDB" id="A0A8J2ZG11"/>
<dbReference type="EMBL" id="BMKS01000025">
    <property type="protein sequence ID" value="GGG51491.1"/>
    <property type="molecule type" value="Genomic_DNA"/>
</dbReference>